<comment type="caution">
    <text evidence="5">The sequence shown here is derived from an EMBL/GenBank/DDBJ whole genome shotgun (WGS) entry which is preliminary data.</text>
</comment>
<dbReference type="InterPro" id="IPR002173">
    <property type="entry name" value="Carboh/pur_kinase_PfkB_CS"/>
</dbReference>
<keyword evidence="2 5" id="KW-0418">Kinase</keyword>
<dbReference type="GO" id="GO:0016301">
    <property type="term" value="F:kinase activity"/>
    <property type="evidence" value="ECO:0007669"/>
    <property type="project" value="UniProtKB-KW"/>
</dbReference>
<name>A0ABT5TZV0_9MICO</name>
<accession>A0ABT5TZV0</accession>
<evidence type="ECO:0000256" key="2">
    <source>
        <dbReference type="ARBA" id="ARBA00022777"/>
    </source>
</evidence>
<dbReference type="InterPro" id="IPR029056">
    <property type="entry name" value="Ribokinase-like"/>
</dbReference>
<dbReference type="PROSITE" id="PS00584">
    <property type="entry name" value="PFKB_KINASES_2"/>
    <property type="match status" value="1"/>
</dbReference>
<evidence type="ECO:0000313" key="6">
    <source>
        <dbReference type="Proteomes" id="UP001165561"/>
    </source>
</evidence>
<gene>
    <name evidence="5" type="ORF">PU560_14030</name>
</gene>
<dbReference type="PANTHER" id="PTHR10584">
    <property type="entry name" value="SUGAR KINASE"/>
    <property type="match status" value="1"/>
</dbReference>
<keyword evidence="6" id="KW-1185">Reference proteome</keyword>
<evidence type="ECO:0000256" key="1">
    <source>
        <dbReference type="ARBA" id="ARBA00022679"/>
    </source>
</evidence>
<feature type="non-terminal residue" evidence="5">
    <location>
        <position position="369"/>
    </location>
</feature>
<dbReference type="InterPro" id="IPR011611">
    <property type="entry name" value="PfkB_dom"/>
</dbReference>
<feature type="domain" description="Carbohydrate kinase PfkB" evidence="4">
    <location>
        <begin position="67"/>
        <end position="315"/>
    </location>
</feature>
<protein>
    <submittedName>
        <fullName evidence="5">PfkB family carbohydrate kinase</fullName>
    </submittedName>
</protein>
<dbReference type="Proteomes" id="UP001165561">
    <property type="component" value="Unassembled WGS sequence"/>
</dbReference>
<dbReference type="Pfam" id="PF00294">
    <property type="entry name" value="PfkB"/>
    <property type="match status" value="1"/>
</dbReference>
<feature type="region of interest" description="Disordered" evidence="3">
    <location>
        <begin position="1"/>
        <end position="26"/>
    </location>
</feature>
<organism evidence="5 6">
    <name type="scientific">Georgenia halotolerans</name>
    <dbReference type="NCBI Taxonomy" id="3028317"/>
    <lineage>
        <taxon>Bacteria</taxon>
        <taxon>Bacillati</taxon>
        <taxon>Actinomycetota</taxon>
        <taxon>Actinomycetes</taxon>
        <taxon>Micrococcales</taxon>
        <taxon>Bogoriellaceae</taxon>
        <taxon>Georgenia</taxon>
    </lineage>
</organism>
<reference evidence="5" key="1">
    <citation type="submission" date="2023-02" db="EMBL/GenBank/DDBJ databases">
        <title>Georgenia sp.10Sc9-8, isolated from a soil sample collected from the Taklamakan desert.</title>
        <authorList>
            <person name="Liu S."/>
        </authorList>
    </citation>
    <scope>NUCLEOTIDE SEQUENCE</scope>
    <source>
        <strain evidence="5">10Sc9-8</strain>
    </source>
</reference>
<evidence type="ECO:0000256" key="3">
    <source>
        <dbReference type="SAM" id="MobiDB-lite"/>
    </source>
</evidence>
<evidence type="ECO:0000313" key="5">
    <source>
        <dbReference type="EMBL" id="MDD9207571.1"/>
    </source>
</evidence>
<dbReference type="SUPFAM" id="SSF53613">
    <property type="entry name" value="Ribokinase-like"/>
    <property type="match status" value="1"/>
</dbReference>
<evidence type="ECO:0000259" key="4">
    <source>
        <dbReference type="Pfam" id="PF00294"/>
    </source>
</evidence>
<dbReference type="PANTHER" id="PTHR10584:SF166">
    <property type="entry name" value="RIBOKINASE"/>
    <property type="match status" value="1"/>
</dbReference>
<dbReference type="EMBL" id="JARACI010001125">
    <property type="protein sequence ID" value="MDD9207571.1"/>
    <property type="molecule type" value="Genomic_DNA"/>
</dbReference>
<keyword evidence="1" id="KW-0808">Transferase</keyword>
<sequence length="369" mass="38818">MTTTSGSSAAGGDTRPSAGDAPGEPADDATRLDVFLCGPIFLDIVFSGLPVAPRPGTEVWAEGMGSLPGGIANLAVATSRLGLRTGLAAGFGGDVYGQWCWQLLAEEGIDLRWSRRVREQHTSVTTSFSYGDDRSMVTHGHDLPLGYDELIGDPPATRAVITDLGGDRGQEQWWRRAAQGGAKVFADIGWDPTDAWDPAALQPLQQCHAFLPNQVEAMAYTRTEDPRAALTALADLVPVAVVTLGRRGAIAIDSTTGEEAAVPALDVAAIDPTGAGDVFAAGFASGTLWDLPLADRLAFAALCSALAVQQFGGSLAAPGTGDLEDWWQVTRRAAAQGDPAAQHLRERYAFLDGALPHRPPRVPRRAEAT</sequence>
<dbReference type="Gene3D" id="3.40.1190.20">
    <property type="match status" value="1"/>
</dbReference>
<proteinExistence type="predicted"/>